<evidence type="ECO:0000313" key="2">
    <source>
        <dbReference type="Proteomes" id="UP001157502"/>
    </source>
</evidence>
<dbReference type="EMBL" id="CM055752">
    <property type="protein sequence ID" value="KAJ7992802.1"/>
    <property type="molecule type" value="Genomic_DNA"/>
</dbReference>
<organism evidence="1 2">
    <name type="scientific">Dallia pectoralis</name>
    <name type="common">Alaska blackfish</name>
    <dbReference type="NCBI Taxonomy" id="75939"/>
    <lineage>
        <taxon>Eukaryota</taxon>
        <taxon>Metazoa</taxon>
        <taxon>Chordata</taxon>
        <taxon>Craniata</taxon>
        <taxon>Vertebrata</taxon>
        <taxon>Euteleostomi</taxon>
        <taxon>Actinopterygii</taxon>
        <taxon>Neopterygii</taxon>
        <taxon>Teleostei</taxon>
        <taxon>Protacanthopterygii</taxon>
        <taxon>Esociformes</taxon>
        <taxon>Umbridae</taxon>
        <taxon>Dallia</taxon>
    </lineage>
</organism>
<name>A0ACC2FN84_DALPE</name>
<accession>A0ACC2FN84</accession>
<reference evidence="1" key="1">
    <citation type="submission" date="2021-05" db="EMBL/GenBank/DDBJ databases">
        <authorList>
            <person name="Pan Q."/>
            <person name="Jouanno E."/>
            <person name="Zahm M."/>
            <person name="Klopp C."/>
            <person name="Cabau C."/>
            <person name="Louis A."/>
            <person name="Berthelot C."/>
            <person name="Parey E."/>
            <person name="Roest Crollius H."/>
            <person name="Montfort J."/>
            <person name="Robinson-Rechavi M."/>
            <person name="Bouchez O."/>
            <person name="Lampietro C."/>
            <person name="Lopez Roques C."/>
            <person name="Donnadieu C."/>
            <person name="Postlethwait J."/>
            <person name="Bobe J."/>
            <person name="Dillon D."/>
            <person name="Chandos A."/>
            <person name="von Hippel F."/>
            <person name="Guiguen Y."/>
        </authorList>
    </citation>
    <scope>NUCLEOTIDE SEQUENCE</scope>
    <source>
        <strain evidence="1">YG-Jan2019</strain>
    </source>
</reference>
<evidence type="ECO:0000313" key="1">
    <source>
        <dbReference type="EMBL" id="KAJ7992802.1"/>
    </source>
</evidence>
<proteinExistence type="predicted"/>
<gene>
    <name evidence="1" type="ORF">DPEC_G00282470</name>
</gene>
<keyword evidence="2" id="KW-1185">Reference proteome</keyword>
<comment type="caution">
    <text evidence="1">The sequence shown here is derived from an EMBL/GenBank/DDBJ whole genome shotgun (WGS) entry which is preliminary data.</text>
</comment>
<dbReference type="Proteomes" id="UP001157502">
    <property type="component" value="Chromosome 25"/>
</dbReference>
<sequence length="1526" mass="174118">MILSSLKKELGFLRNVWPNGAMRGIGESLLLESSLAPTSKMSLCPSNQQSLTSWIKDNIKKKECCFYVQEAREGVCKCGYLKIQHVDTSMKPESYQAVTWERLRHLQQVPTDAFGDISFGRLGQKTSKYVRVSSDTRPELLYQLLTEQWRLHPPNLIISVTGGAKNFYMKPQLKALFRRGLIKVAQTTGAWIITGGTHTGVMKHVGQAVRDYVLSNNSIKGQMVAIGIASWGVIHNRKPLVNPQGRFPAYYSLDVQAQGNMSCLDNNHSHFLLVDDGMHGRYGVEIELRSQLERLISQQPLGNKESGVRIPVVCLVLEGGPGTLNTMHMAMLNGTPCVVLEGSGRLADVIAHVAGFPVAKVTLSLIQQLLKRFFSQEYSSFTELMIIEWTKKIQDMIQMSQLLTVFHISDDDHGDVDVAILQALLKANRNRVCEERESWERQLELAVAWNRVDIAQSDIFTEESQWKSSDLHQSMISALLGNKHQFVRLFLENGVCLKQFLREDSTLILLYNQLPTCCFFLRLLVKRIRRTDAQRNISLHLVSDEIRHLLGSFTQPLYPLPDLTISYINEDVSVNLTSKTTLEHQFSSFPNLGPEREAASQRDPGRDLFLWAILQNKKELAEIAWEQCQDCLAAALAASKILKKLADEDEEEDDESEKMRELANCYERHAIGVFSECHCCDQGRAQRMLIRTSPSWGNTTCLRLALEANDRSFIAHSGVQALLTQIWCGDLAVDNPLWRVLLCMVFFPLTYTGFLRYRHNECLHKELERSEELITVESVTGCRVRTRRLSSVHDPPTRTHLGLKPSNGSMQLVSLFTSPQTTPSWKECLLYVWILSLVCEEIRQFIQLDGFAFHKKAKIYINDIWNILDVLSILLFIIGLVFRLTFPHVFCCRLTISLSYAGKVILCIDFIIFCLRLMAIFIISKTLGPKIIIVRRMILDMFFFLFLLSIWVVAYGVAKQGILINNEDRLNWIVRGAIYEPYLIIFGNMPSDIDNTQFNINACSVDGTDLLKPKCPVLNEDQRPAFPEWLTILLLCVYLLFANILLLNLLIAIFNYTFQKVQDNTDNIWKFQRYELIKEYYSRPALPPPFILLSHIYIFIQFMVLRRPRQSQQTFEENLSKEEEEELLSWESFMKDNYLQSIRQQRNQDMDHRLSETADKVGVVTEMLQRESNLNGSVAIGKRITRLEDQVSQSAEALQWIMDALKSQGFNTKRYSPQLASQSKHSIDESAEPKTKEVEKKLTSYHTRARCLVYPGSNVPRFPVPEEKVSWEVEFILYSPPVLNGEGQEKSVLIGQRQEESVLIGEGQEKSVLIGERQEKSVLIGQRQEKSVLIGEGQEKSDRNPEGRTGMRGRGSLDCLGPNHILELVITCWRDTEGSALEFLLFWNQEESLWELPGGFVQSDEPLPDILQSILGQMVYNRMKAKVVEGAKIYEGYVDDIRNTDNAWVETTVLNIHLDSSDLLLADINHMAHPAFNLAYLDALNARMTPDPQRKGLQGHIEMQGRQRVTLPDSAMQPKRPRFITS</sequence>
<protein>
    <submittedName>
        <fullName evidence="1">Uncharacterized protein</fullName>
    </submittedName>
</protein>